<protein>
    <submittedName>
        <fullName evidence="2">Uncharacterized protein</fullName>
    </submittedName>
</protein>
<gene>
    <name evidence="2" type="ORF">FCULG_00010399</name>
    <name evidence="3" type="ORF">HYE67_005827</name>
</gene>
<sequence length="344" mass="38786">MSGITPIHRSPSDTSLEFEEFDYWDRYGCLTGHDVTNDQHRALLEVLRKNYKTTELLETFPFLIIGCQGSPPDEDKRPFSVARAIAIWRDARNSDMKHIVGDIGQGDDIEVEDDLILQMDFLEVRGSSKNIILQLANLWPECEAICVLWDQLVVELPFVSQEEHCARLQSLPRDIGMSPYSLRSLRFNNGPSPNSQGTRVRDTEPNSNEPLKSADCKIGDLFVFDTSGVGRQTMAYFGRRFTMGRKEAQNSESHEAADGVKYIAFEQDAFISNSPETIKKLLESGCESVLLQPSKASLGSKRRRTPKLTMEEGGEVGVVLYVDDLQLKNIDDIGQYIMYADSFQ</sequence>
<dbReference type="Proteomes" id="UP000663297">
    <property type="component" value="Chromosome 3"/>
</dbReference>
<feature type="region of interest" description="Disordered" evidence="1">
    <location>
        <begin position="186"/>
        <end position="211"/>
    </location>
</feature>
<reference evidence="3" key="2">
    <citation type="submission" date="2020-11" db="EMBL/GenBank/DDBJ databases">
        <title>The chromosome-scale genome resource for two endophytic Fusarium species: F. culmorum and F. pseudograminearum.</title>
        <authorList>
            <person name="Yuan Z."/>
        </authorList>
    </citation>
    <scope>NUCLEOTIDE SEQUENCE</scope>
    <source>
        <strain evidence="3">Class2-1B</strain>
    </source>
</reference>
<evidence type="ECO:0000256" key="1">
    <source>
        <dbReference type="SAM" id="MobiDB-lite"/>
    </source>
</evidence>
<proteinExistence type="predicted"/>
<organism evidence="2 4">
    <name type="scientific">Fusarium culmorum</name>
    <dbReference type="NCBI Taxonomy" id="5516"/>
    <lineage>
        <taxon>Eukaryota</taxon>
        <taxon>Fungi</taxon>
        <taxon>Dikarya</taxon>
        <taxon>Ascomycota</taxon>
        <taxon>Pezizomycotina</taxon>
        <taxon>Sordariomycetes</taxon>
        <taxon>Hypocreomycetidae</taxon>
        <taxon>Hypocreales</taxon>
        <taxon>Nectriaceae</taxon>
        <taxon>Fusarium</taxon>
    </lineage>
</organism>
<keyword evidence="4" id="KW-1185">Reference proteome</keyword>
<dbReference type="Proteomes" id="UP000241587">
    <property type="component" value="Unassembled WGS sequence"/>
</dbReference>
<dbReference type="EMBL" id="CP064749">
    <property type="protein sequence ID" value="QPC63596.1"/>
    <property type="molecule type" value="Genomic_DNA"/>
</dbReference>
<dbReference type="EMBL" id="PVEM01000028">
    <property type="protein sequence ID" value="PTD01951.1"/>
    <property type="molecule type" value="Genomic_DNA"/>
</dbReference>
<name>A0A2T4GEJ1_FUSCU</name>
<dbReference type="OrthoDB" id="5305386at2759"/>
<evidence type="ECO:0000313" key="3">
    <source>
        <dbReference type="EMBL" id="QPC63596.1"/>
    </source>
</evidence>
<dbReference type="OMA" id="LWPECEA"/>
<feature type="compositionally biased region" description="Polar residues" evidence="1">
    <location>
        <begin position="186"/>
        <end position="198"/>
    </location>
</feature>
<accession>A0A2T4GEJ1</accession>
<evidence type="ECO:0000313" key="2">
    <source>
        <dbReference type="EMBL" id="PTD01951.1"/>
    </source>
</evidence>
<dbReference type="AlphaFoldDB" id="A0A2T4GEJ1"/>
<reference evidence="2 4" key="1">
    <citation type="submission" date="2018-02" db="EMBL/GenBank/DDBJ databases">
        <title>Fusarium culmorum secondary metabolites in fungal-bacterial-plant interactions.</title>
        <authorList>
            <person name="Schmidt R."/>
        </authorList>
    </citation>
    <scope>NUCLEOTIDE SEQUENCE [LARGE SCALE GENOMIC DNA]</scope>
    <source>
        <strain evidence="2 4">PV</strain>
    </source>
</reference>
<evidence type="ECO:0000313" key="4">
    <source>
        <dbReference type="Proteomes" id="UP000241587"/>
    </source>
</evidence>